<keyword evidence="3 4" id="KW-0687">Ribonucleoprotein</keyword>
<dbReference type="Gene3D" id="2.30.30.790">
    <property type="match status" value="1"/>
</dbReference>
<dbReference type="AlphaFoldDB" id="A0A1F5SYX9"/>
<dbReference type="Proteomes" id="UP000179001">
    <property type="component" value="Unassembled WGS sequence"/>
</dbReference>
<comment type="caution">
    <text evidence="5">The sequence shown here is derived from an EMBL/GenBank/DDBJ whole genome shotgun (WGS) entry which is preliminary data.</text>
</comment>
<comment type="function">
    <text evidence="4">This protein is located at the 30S-50S ribosomal subunit interface and may play a role in the structure and function of the aminoacyl-tRNA binding site.</text>
</comment>
<organism evidence="5 6">
    <name type="scientific">Candidatus Falkowbacteria bacterium RIFOXYC2_FULL_36_12</name>
    <dbReference type="NCBI Taxonomy" id="1798002"/>
    <lineage>
        <taxon>Bacteria</taxon>
        <taxon>Candidatus Falkowiibacteriota</taxon>
    </lineage>
</organism>
<accession>A0A1F5SYX9</accession>
<reference evidence="5 6" key="1">
    <citation type="journal article" date="2016" name="Nat. Commun.">
        <title>Thousands of microbial genomes shed light on interconnected biogeochemical processes in an aquifer system.</title>
        <authorList>
            <person name="Anantharaman K."/>
            <person name="Brown C.T."/>
            <person name="Hug L.A."/>
            <person name="Sharon I."/>
            <person name="Castelle C.J."/>
            <person name="Probst A.J."/>
            <person name="Thomas B.C."/>
            <person name="Singh A."/>
            <person name="Wilkins M.J."/>
            <person name="Karaoz U."/>
            <person name="Brodie E.L."/>
            <person name="Williams K.H."/>
            <person name="Hubbard S.S."/>
            <person name="Banfield J.F."/>
        </authorList>
    </citation>
    <scope>NUCLEOTIDE SEQUENCE [LARGE SCALE GENOMIC DNA]</scope>
</reference>
<dbReference type="InterPro" id="IPR038657">
    <property type="entry name" value="Ribosomal_bL19_sf"/>
</dbReference>
<protein>
    <recommendedName>
        <fullName evidence="4">50S ribosomal protein L19</fullName>
    </recommendedName>
</protein>
<dbReference type="PANTHER" id="PTHR15680">
    <property type="entry name" value="RIBOSOMAL PROTEIN L19"/>
    <property type="match status" value="1"/>
</dbReference>
<evidence type="ECO:0000256" key="3">
    <source>
        <dbReference type="ARBA" id="ARBA00023274"/>
    </source>
</evidence>
<dbReference type="Pfam" id="PF01245">
    <property type="entry name" value="Ribosomal_L19"/>
    <property type="match status" value="1"/>
</dbReference>
<dbReference type="EMBL" id="MFGJ01000007">
    <property type="protein sequence ID" value="OGF31928.1"/>
    <property type="molecule type" value="Genomic_DNA"/>
</dbReference>
<dbReference type="PANTHER" id="PTHR15680:SF9">
    <property type="entry name" value="LARGE RIBOSOMAL SUBUNIT PROTEIN BL19M"/>
    <property type="match status" value="1"/>
</dbReference>
<comment type="similarity">
    <text evidence="1 4">Belongs to the bacterial ribosomal protein bL19 family.</text>
</comment>
<sequence length="107" mass="12382">MESKQYPDVVPGTVVRVHEKIVEVNPKGEEKKRVQIFEGTVLERRHGKGISATITVRKTSKGFGVEKIFPISSPIIEKIEVVKRYEVRRANLGYLRDYFKRLKEVIK</sequence>
<dbReference type="InterPro" id="IPR001857">
    <property type="entry name" value="Ribosomal_bL19"/>
</dbReference>
<dbReference type="InterPro" id="IPR008991">
    <property type="entry name" value="Translation_prot_SH3-like_sf"/>
</dbReference>
<keyword evidence="2 5" id="KW-0689">Ribosomal protein</keyword>
<dbReference type="SUPFAM" id="SSF50104">
    <property type="entry name" value="Translation proteins SH3-like domain"/>
    <property type="match status" value="1"/>
</dbReference>
<evidence type="ECO:0000256" key="1">
    <source>
        <dbReference type="ARBA" id="ARBA00005781"/>
    </source>
</evidence>
<dbReference type="GO" id="GO:0003735">
    <property type="term" value="F:structural constituent of ribosome"/>
    <property type="evidence" value="ECO:0007669"/>
    <property type="project" value="InterPro"/>
</dbReference>
<name>A0A1F5SYX9_9BACT</name>
<dbReference type="STRING" id="1798002.A2478_05550"/>
<evidence type="ECO:0000313" key="5">
    <source>
        <dbReference type="EMBL" id="OGF31928.1"/>
    </source>
</evidence>
<dbReference type="NCBIfam" id="TIGR01024">
    <property type="entry name" value="rplS_bact"/>
    <property type="match status" value="1"/>
</dbReference>
<dbReference type="GO" id="GO:0022625">
    <property type="term" value="C:cytosolic large ribosomal subunit"/>
    <property type="evidence" value="ECO:0007669"/>
    <property type="project" value="TreeGrafter"/>
</dbReference>
<proteinExistence type="inferred from homology"/>
<gene>
    <name evidence="5" type="ORF">A2478_05550</name>
</gene>
<evidence type="ECO:0000256" key="4">
    <source>
        <dbReference type="RuleBase" id="RU000559"/>
    </source>
</evidence>
<evidence type="ECO:0000256" key="2">
    <source>
        <dbReference type="ARBA" id="ARBA00022980"/>
    </source>
</evidence>
<evidence type="ECO:0000313" key="6">
    <source>
        <dbReference type="Proteomes" id="UP000179001"/>
    </source>
</evidence>
<dbReference type="PRINTS" id="PR00061">
    <property type="entry name" value="RIBOSOMALL19"/>
</dbReference>
<dbReference type="GO" id="GO:0006412">
    <property type="term" value="P:translation"/>
    <property type="evidence" value="ECO:0007669"/>
    <property type="project" value="InterPro"/>
</dbReference>